<dbReference type="PANTHER" id="PTHR43628:SF1">
    <property type="entry name" value="CHITIN SYNTHASE REGULATORY FACTOR 2-RELATED"/>
    <property type="match status" value="1"/>
</dbReference>
<dbReference type="InterPro" id="IPR052945">
    <property type="entry name" value="Mitotic_Regulator"/>
</dbReference>
<proteinExistence type="predicted"/>
<dbReference type="SUPFAM" id="SSF81901">
    <property type="entry name" value="HCP-like"/>
    <property type="match status" value="1"/>
</dbReference>
<dbReference type="InterPro" id="IPR006597">
    <property type="entry name" value="Sel1-like"/>
</dbReference>
<keyword evidence="2" id="KW-1185">Reference proteome</keyword>
<evidence type="ECO:0000313" key="1">
    <source>
        <dbReference type="EMBL" id="CAD2222048.1"/>
    </source>
</evidence>
<protein>
    <recommendedName>
        <fullName evidence="3">Sel1 repeat</fullName>
    </recommendedName>
</protein>
<accession>A0A7G2CQE9</accession>
<gene>
    <name evidence="1" type="ORF">ADEAN_000958700</name>
</gene>
<evidence type="ECO:0008006" key="3">
    <source>
        <dbReference type="Google" id="ProtNLM"/>
    </source>
</evidence>
<dbReference type="Pfam" id="PF08238">
    <property type="entry name" value="Sel1"/>
    <property type="match status" value="3"/>
</dbReference>
<dbReference type="Gene3D" id="1.25.40.10">
    <property type="entry name" value="Tetratricopeptide repeat domain"/>
    <property type="match status" value="1"/>
</dbReference>
<dbReference type="SMART" id="SM00671">
    <property type="entry name" value="SEL1"/>
    <property type="match status" value="2"/>
</dbReference>
<sequence length="209" mass="22673">MCHCLFKACGEAKLEDSVAILKSYLAEQQLSVDKCAAVVVLLEAVLSLQFQLNSQYRPTKEELSSMDALVTHGHPGGMLLVSNLLRDGVGVEKNAAASLDWLRKSAELRYVPALHELADLHEKGCSDGATSIEADWGEAVHLYKIAASAGYAASQLNLGKLWLEASQEAAANHLCSTEEVEDMMKSARQWLSEAAKNGSSEAKSLRERL</sequence>
<organism evidence="1 2">
    <name type="scientific">Angomonas deanei</name>
    <dbReference type="NCBI Taxonomy" id="59799"/>
    <lineage>
        <taxon>Eukaryota</taxon>
        <taxon>Discoba</taxon>
        <taxon>Euglenozoa</taxon>
        <taxon>Kinetoplastea</taxon>
        <taxon>Metakinetoplastina</taxon>
        <taxon>Trypanosomatida</taxon>
        <taxon>Trypanosomatidae</taxon>
        <taxon>Strigomonadinae</taxon>
        <taxon>Angomonas</taxon>
    </lineage>
</organism>
<dbReference type="PANTHER" id="PTHR43628">
    <property type="entry name" value="ACTIVATOR OF C KINASE PROTEIN 1-RELATED"/>
    <property type="match status" value="1"/>
</dbReference>
<name>A0A7G2CQE9_9TRYP</name>
<dbReference type="EMBL" id="LR877168">
    <property type="protein sequence ID" value="CAD2222048.1"/>
    <property type="molecule type" value="Genomic_DNA"/>
</dbReference>
<dbReference type="Proteomes" id="UP000515908">
    <property type="component" value="Chromosome 24"/>
</dbReference>
<dbReference type="VEuPathDB" id="TriTrypDB:ADEAN_000958700"/>
<dbReference type="AlphaFoldDB" id="A0A7G2CQE9"/>
<reference evidence="1 2" key="1">
    <citation type="submission" date="2020-08" db="EMBL/GenBank/DDBJ databases">
        <authorList>
            <person name="Newling K."/>
            <person name="Davey J."/>
            <person name="Forrester S."/>
        </authorList>
    </citation>
    <scope>NUCLEOTIDE SEQUENCE [LARGE SCALE GENOMIC DNA]</scope>
    <source>
        <strain evidence="2">Crithidia deanei Carvalho (ATCC PRA-265)</strain>
    </source>
</reference>
<evidence type="ECO:0000313" key="2">
    <source>
        <dbReference type="Proteomes" id="UP000515908"/>
    </source>
</evidence>
<dbReference type="InterPro" id="IPR011990">
    <property type="entry name" value="TPR-like_helical_dom_sf"/>
</dbReference>